<feature type="transmembrane region" description="Helical" evidence="1">
    <location>
        <begin position="64"/>
        <end position="84"/>
    </location>
</feature>
<feature type="transmembrane region" description="Helical" evidence="1">
    <location>
        <begin position="105"/>
        <end position="123"/>
    </location>
</feature>
<dbReference type="RefSeq" id="WP_045776456.1">
    <property type="nucleotide sequence ID" value="NZ_LAJY01000396.1"/>
</dbReference>
<dbReference type="EMBL" id="LAJY01000396">
    <property type="protein sequence ID" value="KJV08981.1"/>
    <property type="molecule type" value="Genomic_DNA"/>
</dbReference>
<evidence type="ECO:0000256" key="1">
    <source>
        <dbReference type="SAM" id="Phobius"/>
    </source>
</evidence>
<feature type="transmembrane region" description="Helical" evidence="1">
    <location>
        <begin position="129"/>
        <end position="148"/>
    </location>
</feature>
<protein>
    <recommendedName>
        <fullName evidence="4">DUF2306 domain-containing protein</fullName>
    </recommendedName>
</protein>
<reference evidence="2 3" key="1">
    <citation type="submission" date="2015-03" db="EMBL/GenBank/DDBJ databases">
        <title>Draft genome sequence of Elstera litoralis.</title>
        <authorList>
            <person name="Rahalkar M.C."/>
            <person name="Dhakephalkar P.K."/>
            <person name="Pore S.D."/>
            <person name="Arora P."/>
            <person name="Kapse N.G."/>
            <person name="Pandit P.S."/>
        </authorList>
    </citation>
    <scope>NUCLEOTIDE SEQUENCE [LARGE SCALE GENOMIC DNA]</scope>
    <source>
        <strain evidence="2 3">Dia-1</strain>
    </source>
</reference>
<name>A0A0F3IQH4_9PROT</name>
<dbReference type="Proteomes" id="UP000033774">
    <property type="component" value="Unassembled WGS sequence"/>
</dbReference>
<accession>A0A0F3IQH4</accession>
<comment type="caution">
    <text evidence="2">The sequence shown here is derived from an EMBL/GenBank/DDBJ whole genome shotgun (WGS) entry which is preliminary data.</text>
</comment>
<organism evidence="2 3">
    <name type="scientific">Elstera litoralis</name>
    <dbReference type="NCBI Taxonomy" id="552518"/>
    <lineage>
        <taxon>Bacteria</taxon>
        <taxon>Pseudomonadati</taxon>
        <taxon>Pseudomonadota</taxon>
        <taxon>Alphaproteobacteria</taxon>
        <taxon>Rhodospirillales</taxon>
        <taxon>Rhodospirillaceae</taxon>
        <taxon>Elstera</taxon>
    </lineage>
</organism>
<evidence type="ECO:0000313" key="3">
    <source>
        <dbReference type="Proteomes" id="UP000033774"/>
    </source>
</evidence>
<keyword evidence="1" id="KW-0472">Membrane</keyword>
<keyword evidence="1" id="KW-1133">Transmembrane helix</keyword>
<evidence type="ECO:0000313" key="2">
    <source>
        <dbReference type="EMBL" id="KJV08981.1"/>
    </source>
</evidence>
<dbReference type="OrthoDB" id="7581082at2"/>
<gene>
    <name evidence="2" type="ORF">VZ95_14305</name>
</gene>
<evidence type="ECO:0008006" key="4">
    <source>
        <dbReference type="Google" id="ProtNLM"/>
    </source>
</evidence>
<proteinExistence type="predicted"/>
<keyword evidence="3" id="KW-1185">Reference proteome</keyword>
<keyword evidence="1" id="KW-0812">Transmembrane</keyword>
<feature type="transmembrane region" description="Helical" evidence="1">
    <location>
        <begin position="38"/>
        <end position="58"/>
    </location>
</feature>
<dbReference type="AlphaFoldDB" id="A0A0F3IQH4"/>
<sequence>MTLDPLTLHVASALLALATGAILYILPRKGNAWHRRLGILSAFGLFVTGATGLMLYGLTGGFNFLHILSLVTLVSVSFGLFALVRWRRTRNPAWLIAHYRSMSGAYTGLLIALALRILPSLLGGEMREMILPATIVLLILAQGSVQLLDRLIWRPTYGGAAKRERYAPSQRL</sequence>
<feature type="transmembrane region" description="Helical" evidence="1">
    <location>
        <begin position="6"/>
        <end position="26"/>
    </location>
</feature>